<dbReference type="Gene3D" id="1.25.10.10">
    <property type="entry name" value="Leucine-rich Repeat Variant"/>
    <property type="match status" value="1"/>
</dbReference>
<organism evidence="2 3">
    <name type="scientific">Jimgerdemannia flammicorona</name>
    <dbReference type="NCBI Taxonomy" id="994334"/>
    <lineage>
        <taxon>Eukaryota</taxon>
        <taxon>Fungi</taxon>
        <taxon>Fungi incertae sedis</taxon>
        <taxon>Mucoromycota</taxon>
        <taxon>Mucoromycotina</taxon>
        <taxon>Endogonomycetes</taxon>
        <taxon>Endogonales</taxon>
        <taxon>Endogonaceae</taxon>
        <taxon>Jimgerdemannia</taxon>
    </lineage>
</organism>
<accession>A0A433P4Z3</accession>
<evidence type="ECO:0000313" key="3">
    <source>
        <dbReference type="Proteomes" id="UP000274822"/>
    </source>
</evidence>
<evidence type="ECO:0000313" key="2">
    <source>
        <dbReference type="EMBL" id="RUS12606.1"/>
    </source>
</evidence>
<reference evidence="2 3" key="1">
    <citation type="journal article" date="2018" name="New Phytol.">
        <title>Phylogenomics of Endogonaceae and evolution of mycorrhizas within Mucoromycota.</title>
        <authorList>
            <person name="Chang Y."/>
            <person name="Desiro A."/>
            <person name="Na H."/>
            <person name="Sandor L."/>
            <person name="Lipzen A."/>
            <person name="Clum A."/>
            <person name="Barry K."/>
            <person name="Grigoriev I.V."/>
            <person name="Martin F.M."/>
            <person name="Stajich J.E."/>
            <person name="Smith M.E."/>
            <person name="Bonito G."/>
            <person name="Spatafora J.W."/>
        </authorList>
    </citation>
    <scope>NUCLEOTIDE SEQUENCE [LARGE SCALE GENOMIC DNA]</scope>
    <source>
        <strain evidence="2 3">AD002</strain>
    </source>
</reference>
<sequence length="110" mass="12509">MPRHGRRLHPPSSQQNSNHPHLVSPPSRRFPPSPRSLFTQLTNQLRSPHPQSSSPTPSAVDVSKPFKWIAQQLGARNPNVVDLAVQVLESLLRIREYRRVFWETPHAVDG</sequence>
<name>A0A433P4Z3_9FUNG</name>
<protein>
    <submittedName>
        <fullName evidence="2">Uncharacterized protein</fullName>
    </submittedName>
</protein>
<keyword evidence="3" id="KW-1185">Reference proteome</keyword>
<dbReference type="Proteomes" id="UP000274822">
    <property type="component" value="Unassembled WGS sequence"/>
</dbReference>
<feature type="region of interest" description="Disordered" evidence="1">
    <location>
        <begin position="1"/>
        <end position="36"/>
    </location>
</feature>
<gene>
    <name evidence="2" type="ORF">BC938DRAFT_478669</name>
</gene>
<dbReference type="AlphaFoldDB" id="A0A433P4Z3"/>
<proteinExistence type="predicted"/>
<dbReference type="InterPro" id="IPR011989">
    <property type="entry name" value="ARM-like"/>
</dbReference>
<comment type="caution">
    <text evidence="2">The sequence shown here is derived from an EMBL/GenBank/DDBJ whole genome shotgun (WGS) entry which is preliminary data.</text>
</comment>
<evidence type="ECO:0000256" key="1">
    <source>
        <dbReference type="SAM" id="MobiDB-lite"/>
    </source>
</evidence>
<dbReference type="EMBL" id="RBNJ01033906">
    <property type="protein sequence ID" value="RUS12606.1"/>
    <property type="molecule type" value="Genomic_DNA"/>
</dbReference>